<reference evidence="1" key="1">
    <citation type="submission" date="2018-12" db="EMBL/GenBank/DDBJ databases">
        <authorList>
            <person name="Will S."/>
            <person name="Neumann-Schaal M."/>
            <person name="Henke P."/>
        </authorList>
    </citation>
    <scope>NUCLEOTIDE SEQUENCE</scope>
    <source>
        <strain evidence="1">PCC 7102</strain>
    </source>
</reference>
<proteinExistence type="predicted"/>
<evidence type="ECO:0008006" key="3">
    <source>
        <dbReference type="Google" id="ProtNLM"/>
    </source>
</evidence>
<evidence type="ECO:0000313" key="2">
    <source>
        <dbReference type="Proteomes" id="UP000271624"/>
    </source>
</evidence>
<dbReference type="Proteomes" id="UP000271624">
    <property type="component" value="Unassembled WGS sequence"/>
</dbReference>
<evidence type="ECO:0000313" key="1">
    <source>
        <dbReference type="EMBL" id="RUT07841.1"/>
    </source>
</evidence>
<dbReference type="EMBL" id="RSCL01000004">
    <property type="protein sequence ID" value="RUT07841.1"/>
    <property type="molecule type" value="Genomic_DNA"/>
</dbReference>
<accession>A0A433VP66</accession>
<dbReference type="AlphaFoldDB" id="A0A433VP66"/>
<dbReference type="InterPro" id="IPR029058">
    <property type="entry name" value="AB_hydrolase_fold"/>
</dbReference>
<dbReference type="OrthoDB" id="569821at2"/>
<dbReference type="SUPFAM" id="SSF53474">
    <property type="entry name" value="alpha/beta-Hydrolases"/>
    <property type="match status" value="1"/>
</dbReference>
<name>A0A433VP66_9CYAN</name>
<dbReference type="Gene3D" id="3.40.50.1820">
    <property type="entry name" value="alpha/beta hydrolase"/>
    <property type="match status" value="1"/>
</dbReference>
<sequence>MTVRAYFEVTKIPNFQPPFDTIFLKVFYPAAQISNEEAKTSLTLPADPSKAPFPVVILFNGYNCEAFVYQWLAENLAERGLVVVTFNFIAEEFAGSVNLTPGANFAASKPDVYGTKATSVALSTLLFKLEQLQTQGVLAGLLDLQNIILGGHSAGGRIAIENANPELFAQVVASFGYGVHSMGYIMQGYPPSTLLPLPDKLPLLLLAGTNDGVIASNSEMYGIEGGDAITPVMRTWNEAIIGGRNDSYVVLLEGANHFAIVHPLDSTTARNSVDFAPTQPVESTRWLIAEIIGLFIGAYVQNQPGALESLQQLLNENSLISWHCK</sequence>
<gene>
    <name evidence="1" type="ORF">DSM106972_021010</name>
</gene>
<keyword evidence="2" id="KW-1185">Reference proteome</keyword>
<reference evidence="1" key="2">
    <citation type="journal article" date="2019" name="Genome Biol. Evol.">
        <title>Day and night: Metabolic profiles and evolutionary relationships of six axenic non-marine cyanobacteria.</title>
        <authorList>
            <person name="Will S.E."/>
            <person name="Henke P."/>
            <person name="Boedeker C."/>
            <person name="Huang S."/>
            <person name="Brinkmann H."/>
            <person name="Rohde M."/>
            <person name="Jarek M."/>
            <person name="Friedl T."/>
            <person name="Seufert S."/>
            <person name="Schumacher M."/>
            <person name="Overmann J."/>
            <person name="Neumann-Schaal M."/>
            <person name="Petersen J."/>
        </authorList>
    </citation>
    <scope>NUCLEOTIDE SEQUENCE [LARGE SCALE GENOMIC DNA]</scope>
    <source>
        <strain evidence="1">PCC 7102</strain>
    </source>
</reference>
<organism evidence="1 2">
    <name type="scientific">Dulcicalothrix desertica PCC 7102</name>
    <dbReference type="NCBI Taxonomy" id="232991"/>
    <lineage>
        <taxon>Bacteria</taxon>
        <taxon>Bacillati</taxon>
        <taxon>Cyanobacteriota</taxon>
        <taxon>Cyanophyceae</taxon>
        <taxon>Nostocales</taxon>
        <taxon>Calotrichaceae</taxon>
        <taxon>Dulcicalothrix</taxon>
    </lineage>
</organism>
<dbReference type="RefSeq" id="WP_127080694.1">
    <property type="nucleotide sequence ID" value="NZ_RSCL01000004.1"/>
</dbReference>
<protein>
    <recommendedName>
        <fullName evidence="3">Dienelactone hydrolase</fullName>
    </recommendedName>
</protein>
<comment type="caution">
    <text evidence="1">The sequence shown here is derived from an EMBL/GenBank/DDBJ whole genome shotgun (WGS) entry which is preliminary data.</text>
</comment>